<dbReference type="AlphaFoldDB" id="A0A0F9BTT6"/>
<proteinExistence type="predicted"/>
<organism evidence="2">
    <name type="scientific">marine sediment metagenome</name>
    <dbReference type="NCBI Taxonomy" id="412755"/>
    <lineage>
        <taxon>unclassified sequences</taxon>
        <taxon>metagenomes</taxon>
        <taxon>ecological metagenomes</taxon>
    </lineage>
</organism>
<name>A0A0F9BTT6_9ZZZZ</name>
<evidence type="ECO:0000313" key="2">
    <source>
        <dbReference type="EMBL" id="KKL25325.1"/>
    </source>
</evidence>
<sequence length="56" mass="6455">MDKVFIVYDDLYGNGEAVYIVGVYYSKKVAKKVLVELKAYAGKRSNAFYMDEHELL</sequence>
<comment type="caution">
    <text evidence="2">The sequence shown here is derived from an EMBL/GenBank/DDBJ whole genome shotgun (WGS) entry which is preliminary data.</text>
</comment>
<dbReference type="InterPro" id="IPR055760">
    <property type="entry name" value="DUF7336"/>
</dbReference>
<evidence type="ECO:0000259" key="1">
    <source>
        <dbReference type="Pfam" id="PF24024"/>
    </source>
</evidence>
<protein>
    <recommendedName>
        <fullName evidence="1">DUF7336 domain-containing protein</fullName>
    </recommendedName>
</protein>
<feature type="domain" description="DUF7336" evidence="1">
    <location>
        <begin position="3"/>
        <end position="54"/>
    </location>
</feature>
<accession>A0A0F9BTT6</accession>
<dbReference type="EMBL" id="LAZR01036256">
    <property type="protein sequence ID" value="KKL25325.1"/>
    <property type="molecule type" value="Genomic_DNA"/>
</dbReference>
<reference evidence="2" key="1">
    <citation type="journal article" date="2015" name="Nature">
        <title>Complex archaea that bridge the gap between prokaryotes and eukaryotes.</title>
        <authorList>
            <person name="Spang A."/>
            <person name="Saw J.H."/>
            <person name="Jorgensen S.L."/>
            <person name="Zaremba-Niedzwiedzka K."/>
            <person name="Martijn J."/>
            <person name="Lind A.E."/>
            <person name="van Eijk R."/>
            <person name="Schleper C."/>
            <person name="Guy L."/>
            <person name="Ettema T.J."/>
        </authorList>
    </citation>
    <scope>NUCLEOTIDE SEQUENCE</scope>
</reference>
<dbReference type="Pfam" id="PF24024">
    <property type="entry name" value="DUF7336"/>
    <property type="match status" value="1"/>
</dbReference>
<gene>
    <name evidence="2" type="ORF">LCGC14_2406440</name>
</gene>